<keyword evidence="1" id="KW-0812">Transmembrane</keyword>
<organism evidence="2">
    <name type="scientific">Tetraselmis sp. GSL018</name>
    <dbReference type="NCBI Taxonomy" id="582737"/>
    <lineage>
        <taxon>Eukaryota</taxon>
        <taxon>Viridiplantae</taxon>
        <taxon>Chlorophyta</taxon>
        <taxon>core chlorophytes</taxon>
        <taxon>Chlorodendrophyceae</taxon>
        <taxon>Chlorodendrales</taxon>
        <taxon>Chlorodendraceae</taxon>
        <taxon>Tetraselmis</taxon>
    </lineage>
</organism>
<accession>A0A061RPD4</accession>
<reference evidence="2" key="1">
    <citation type="submission" date="2014-05" db="EMBL/GenBank/DDBJ databases">
        <title>The transcriptome of the halophilic microalga Tetraselmis sp. GSL018 isolated from the Great Salt Lake, Utah.</title>
        <authorList>
            <person name="Jinkerson R.E."/>
            <person name="D'Adamo S."/>
            <person name="Posewitz M.C."/>
        </authorList>
    </citation>
    <scope>NUCLEOTIDE SEQUENCE</scope>
    <source>
        <strain evidence="2">GSL018</strain>
    </source>
</reference>
<sequence>MKEDSQHRESSLPPVIEHFGLEVPVPPQNKQNTQTAFKSSVAMPEQRISVATATTSVSPPGRVESAKLLAEEEGREAVIHGKRTPGPCEALLTFLSSWFSKKFMSGCAILFPLVVTVYITWWFLTFFDNFFSPLYQALFGFHVFGLGFMTSMMFIFFTGVFVSSYFGGILLSLGEWIIRKVPLVKHIYSASKQIGAAVNPDNGQAKAFKECVIIRHPRHGEYAFAFITGETTLQSPCEGMESWQRHRPSQFTVRRRRTWQRPSDDMKLFSVYVPTNHVYVGDVFLLQDSDIIRTNISVREGLEIVVSIGMAIPSTLVQLN</sequence>
<feature type="transmembrane region" description="Helical" evidence="1">
    <location>
        <begin position="144"/>
        <end position="171"/>
    </location>
</feature>
<gene>
    <name evidence="2" type="ORF">TSPGSL018_27687</name>
</gene>
<dbReference type="GO" id="GO:0005794">
    <property type="term" value="C:Golgi apparatus"/>
    <property type="evidence" value="ECO:0007669"/>
    <property type="project" value="TreeGrafter"/>
</dbReference>
<dbReference type="InterPro" id="IPR007462">
    <property type="entry name" value="COV1-like"/>
</dbReference>
<dbReference type="Pfam" id="PF04367">
    <property type="entry name" value="DUF502"/>
    <property type="match status" value="1"/>
</dbReference>
<evidence type="ECO:0000256" key="1">
    <source>
        <dbReference type="SAM" id="Phobius"/>
    </source>
</evidence>
<keyword evidence="1" id="KW-1133">Transmembrane helix</keyword>
<dbReference type="PANTHER" id="PTHR31876:SF26">
    <property type="entry name" value="PROTEIN LIKE COV 2"/>
    <property type="match status" value="1"/>
</dbReference>
<keyword evidence="1" id="KW-0472">Membrane</keyword>
<dbReference type="PANTHER" id="PTHR31876">
    <property type="entry name" value="COV-LIKE PROTEIN 1"/>
    <property type="match status" value="1"/>
</dbReference>
<protein>
    <submittedName>
        <fullName evidence="2">Integral membrane protein</fullName>
    </submittedName>
</protein>
<dbReference type="AlphaFoldDB" id="A0A061RPD4"/>
<evidence type="ECO:0000313" key="2">
    <source>
        <dbReference type="EMBL" id="JAC73833.1"/>
    </source>
</evidence>
<proteinExistence type="predicted"/>
<dbReference type="EMBL" id="GBEZ01012017">
    <property type="protein sequence ID" value="JAC73833.1"/>
    <property type="molecule type" value="Transcribed_RNA"/>
</dbReference>
<name>A0A061RPD4_9CHLO</name>
<feature type="transmembrane region" description="Helical" evidence="1">
    <location>
        <begin position="103"/>
        <end position="124"/>
    </location>
</feature>